<feature type="signal peptide" evidence="1">
    <location>
        <begin position="1"/>
        <end position="19"/>
    </location>
</feature>
<dbReference type="RefSeq" id="WP_092275435.1">
    <property type="nucleotide sequence ID" value="NZ_CP196739.1"/>
</dbReference>
<evidence type="ECO:0008006" key="6">
    <source>
        <dbReference type="Google" id="ProtNLM"/>
    </source>
</evidence>
<proteinExistence type="predicted"/>
<evidence type="ECO:0000313" key="2">
    <source>
        <dbReference type="EMBL" id="PWE42194.1"/>
    </source>
</evidence>
<organism evidence="3 4">
    <name type="scientific">Pseudomonas prosekii</name>
    <dbReference type="NCBI Taxonomy" id="1148509"/>
    <lineage>
        <taxon>Bacteria</taxon>
        <taxon>Pseudomonadati</taxon>
        <taxon>Pseudomonadota</taxon>
        <taxon>Gammaproteobacteria</taxon>
        <taxon>Pseudomonadales</taxon>
        <taxon>Pseudomonadaceae</taxon>
        <taxon>Pseudomonas</taxon>
    </lineage>
</organism>
<reference evidence="3 4" key="1">
    <citation type="submission" date="2016-10" db="EMBL/GenBank/DDBJ databases">
        <authorList>
            <person name="de Groot N.N."/>
        </authorList>
    </citation>
    <scope>NUCLEOTIDE SEQUENCE [LARGE SCALE GENOMIC DNA]</scope>
    <source>
        <strain evidence="3 4">LMG 26867</strain>
    </source>
</reference>
<accession>A0A1H1VUH0</accession>
<name>A0A1H1VUH0_9PSED</name>
<dbReference type="STRING" id="1148509.SAMN05216222_2532"/>
<protein>
    <recommendedName>
        <fullName evidence="6">Lipoprotein</fullName>
    </recommendedName>
</protein>
<dbReference type="Proteomes" id="UP000198481">
    <property type="component" value="Chromosome I"/>
</dbReference>
<keyword evidence="1" id="KW-0732">Signal</keyword>
<dbReference type="Proteomes" id="UP000245056">
    <property type="component" value="Unassembled WGS sequence"/>
</dbReference>
<sequence>MRKLMLTASLLTLAGCAGFGMPDPDPAQAWIDLDSKQDDAALQALKVDDKAATDRRYFEVQPGSHELKVRYQFAVQPTNIGPTSEPLWRDCQLSVKFKEFNAGQRYQLQAGNIGFRPWAKLYDQQQKVIGQGTPAGCQST</sequence>
<evidence type="ECO:0000313" key="3">
    <source>
        <dbReference type="EMBL" id="SDS88628.1"/>
    </source>
</evidence>
<evidence type="ECO:0000313" key="4">
    <source>
        <dbReference type="Proteomes" id="UP000198481"/>
    </source>
</evidence>
<dbReference type="PROSITE" id="PS51257">
    <property type="entry name" value="PROKAR_LIPOPROTEIN"/>
    <property type="match status" value="1"/>
</dbReference>
<dbReference type="OrthoDB" id="6997359at2"/>
<reference evidence="2 5" key="2">
    <citation type="submission" date="2018-05" db="EMBL/GenBank/DDBJ databases">
        <title>Genome sequences of two Antarctic strains of Pseudomonas prosekii: insights into adaptation to extreme conditions.</title>
        <authorList>
            <person name="Snopkova K."/>
            <person name="Dufkova K."/>
            <person name="Cejkova D."/>
            <person name="Sedlacek I."/>
            <person name="Smajs D."/>
        </authorList>
    </citation>
    <scope>NUCLEOTIDE SEQUENCE [LARGE SCALE GENOMIC DNA]</scope>
    <source>
        <strain evidence="2 5">P2673</strain>
    </source>
</reference>
<dbReference type="AlphaFoldDB" id="A0A1H1VUH0"/>
<gene>
    <name evidence="2" type="ORF">C9I49_19310</name>
    <name evidence="3" type="ORF">SAMN05216222_2532</name>
</gene>
<dbReference type="EMBL" id="LT629762">
    <property type="protein sequence ID" value="SDS88628.1"/>
    <property type="molecule type" value="Genomic_DNA"/>
</dbReference>
<evidence type="ECO:0000256" key="1">
    <source>
        <dbReference type="SAM" id="SignalP"/>
    </source>
</evidence>
<evidence type="ECO:0000313" key="5">
    <source>
        <dbReference type="Proteomes" id="UP000245056"/>
    </source>
</evidence>
<feature type="chain" id="PRO_5036019718" description="Lipoprotein" evidence="1">
    <location>
        <begin position="20"/>
        <end position="140"/>
    </location>
</feature>
<dbReference type="EMBL" id="QFAW01000028">
    <property type="protein sequence ID" value="PWE42194.1"/>
    <property type="molecule type" value="Genomic_DNA"/>
</dbReference>